<dbReference type="EMBL" id="JBHTJR010000022">
    <property type="protein sequence ID" value="MFD0992434.1"/>
    <property type="molecule type" value="Genomic_DNA"/>
</dbReference>
<feature type="modified residue" description="4-aspartylphosphate" evidence="1">
    <location>
        <position position="67"/>
    </location>
</feature>
<dbReference type="InterPro" id="IPR001789">
    <property type="entry name" value="Sig_transdc_resp-reg_receiver"/>
</dbReference>
<name>A0ABW3JQ12_9FLAO</name>
<evidence type="ECO:0000259" key="2">
    <source>
        <dbReference type="PROSITE" id="PS50110"/>
    </source>
</evidence>
<dbReference type="PANTHER" id="PTHR44520:SF2">
    <property type="entry name" value="RESPONSE REGULATOR RCP1"/>
    <property type="match status" value="1"/>
</dbReference>
<dbReference type="Gene3D" id="3.40.50.2300">
    <property type="match status" value="1"/>
</dbReference>
<protein>
    <submittedName>
        <fullName evidence="3">Response regulator</fullName>
    </submittedName>
</protein>
<dbReference type="Pfam" id="PF00072">
    <property type="entry name" value="Response_reg"/>
    <property type="match status" value="1"/>
</dbReference>
<reference evidence="4" key="1">
    <citation type="journal article" date="2019" name="Int. J. Syst. Evol. Microbiol.">
        <title>The Global Catalogue of Microorganisms (GCM) 10K type strain sequencing project: providing services to taxonomists for standard genome sequencing and annotation.</title>
        <authorList>
            <consortium name="The Broad Institute Genomics Platform"/>
            <consortium name="The Broad Institute Genome Sequencing Center for Infectious Disease"/>
            <person name="Wu L."/>
            <person name="Ma J."/>
        </authorList>
    </citation>
    <scope>NUCLEOTIDE SEQUENCE [LARGE SCALE GENOMIC DNA]</scope>
    <source>
        <strain evidence="4">CCUG 60527</strain>
    </source>
</reference>
<dbReference type="PROSITE" id="PS50110">
    <property type="entry name" value="RESPONSE_REGULATORY"/>
    <property type="match status" value="1"/>
</dbReference>
<sequence>MGKLNCILLVDDDRATNFFHKMVIEDLKVCNHVQICTDGRDALDYLTNQGDYSKNKNYPKPELIFLDINMPGLNGFDFLEEYKDLPSDLKDSKIIIMLSTSLIEDDRLRAESYKEVSEFKNKPLTEKYITDIIIKYFKT</sequence>
<accession>A0ABW3JQ12</accession>
<proteinExistence type="predicted"/>
<keyword evidence="1" id="KW-0597">Phosphoprotein</keyword>
<feature type="domain" description="Response regulatory" evidence="2">
    <location>
        <begin position="6"/>
        <end position="137"/>
    </location>
</feature>
<dbReference type="InterPro" id="IPR052893">
    <property type="entry name" value="TCS_response_regulator"/>
</dbReference>
<organism evidence="3 4">
    <name type="scientific">Tenacibaculum geojense</name>
    <dbReference type="NCBI Taxonomy" id="915352"/>
    <lineage>
        <taxon>Bacteria</taxon>
        <taxon>Pseudomonadati</taxon>
        <taxon>Bacteroidota</taxon>
        <taxon>Flavobacteriia</taxon>
        <taxon>Flavobacteriales</taxon>
        <taxon>Flavobacteriaceae</taxon>
        <taxon>Tenacibaculum</taxon>
    </lineage>
</organism>
<comment type="caution">
    <text evidence="3">The sequence shown here is derived from an EMBL/GenBank/DDBJ whole genome shotgun (WGS) entry which is preliminary data.</text>
</comment>
<dbReference type="SMART" id="SM00448">
    <property type="entry name" value="REC"/>
    <property type="match status" value="1"/>
</dbReference>
<evidence type="ECO:0000313" key="3">
    <source>
        <dbReference type="EMBL" id="MFD0992434.1"/>
    </source>
</evidence>
<dbReference type="RefSeq" id="WP_386105727.1">
    <property type="nucleotide sequence ID" value="NZ_JBHTJR010000022.1"/>
</dbReference>
<evidence type="ECO:0000256" key="1">
    <source>
        <dbReference type="PROSITE-ProRule" id="PRU00169"/>
    </source>
</evidence>
<evidence type="ECO:0000313" key="4">
    <source>
        <dbReference type="Proteomes" id="UP001597062"/>
    </source>
</evidence>
<dbReference type="Proteomes" id="UP001597062">
    <property type="component" value="Unassembled WGS sequence"/>
</dbReference>
<dbReference type="InterPro" id="IPR011006">
    <property type="entry name" value="CheY-like_superfamily"/>
</dbReference>
<dbReference type="PANTHER" id="PTHR44520">
    <property type="entry name" value="RESPONSE REGULATOR RCP1-RELATED"/>
    <property type="match status" value="1"/>
</dbReference>
<gene>
    <name evidence="3" type="ORF">ACFQ1U_04385</name>
</gene>
<keyword evidence="4" id="KW-1185">Reference proteome</keyword>
<dbReference type="SUPFAM" id="SSF52172">
    <property type="entry name" value="CheY-like"/>
    <property type="match status" value="1"/>
</dbReference>